<evidence type="ECO:0000313" key="2">
    <source>
        <dbReference type="Proteomes" id="UP000183832"/>
    </source>
</evidence>
<dbReference type="EMBL" id="CVRI01000067">
    <property type="protein sequence ID" value="CRL06882.1"/>
    <property type="molecule type" value="Genomic_DNA"/>
</dbReference>
<gene>
    <name evidence="1" type="ORF">CLUMA_CG019801</name>
</gene>
<protein>
    <submittedName>
        <fullName evidence="1">CLUMA_CG019801, isoform A</fullName>
    </submittedName>
</protein>
<organism evidence="1 2">
    <name type="scientific">Clunio marinus</name>
    <dbReference type="NCBI Taxonomy" id="568069"/>
    <lineage>
        <taxon>Eukaryota</taxon>
        <taxon>Metazoa</taxon>
        <taxon>Ecdysozoa</taxon>
        <taxon>Arthropoda</taxon>
        <taxon>Hexapoda</taxon>
        <taxon>Insecta</taxon>
        <taxon>Pterygota</taxon>
        <taxon>Neoptera</taxon>
        <taxon>Endopterygota</taxon>
        <taxon>Diptera</taxon>
        <taxon>Nematocera</taxon>
        <taxon>Chironomoidea</taxon>
        <taxon>Chironomidae</taxon>
        <taxon>Clunio</taxon>
    </lineage>
</organism>
<dbReference type="Proteomes" id="UP000183832">
    <property type="component" value="Unassembled WGS sequence"/>
</dbReference>
<accession>A0A1J1J4I3</accession>
<sequence length="188" mass="22475">MTAKKVLKKVKRRIRRKISQLNSFDYELKKLFIQIDKRRITNKTEKCDSLHKKHISLVEKCGKSLKVLRRFKNVRAVNYLVLTVKLHSGEFLALNIDKKKDFNDENRSQSQQHRRQKIPYLNFDILHWQLDSLLATVSLLNEQYEISILIKEIVETLLAPYKKEINTSQDRHRIKMILHKQLRLIAMN</sequence>
<dbReference type="AlphaFoldDB" id="A0A1J1J4I3"/>
<keyword evidence="2" id="KW-1185">Reference proteome</keyword>
<evidence type="ECO:0000313" key="1">
    <source>
        <dbReference type="EMBL" id="CRL06882.1"/>
    </source>
</evidence>
<reference evidence="1 2" key="1">
    <citation type="submission" date="2015-04" db="EMBL/GenBank/DDBJ databases">
        <authorList>
            <person name="Syromyatnikov M.Y."/>
            <person name="Popov V.N."/>
        </authorList>
    </citation>
    <scope>NUCLEOTIDE SEQUENCE [LARGE SCALE GENOMIC DNA]</scope>
</reference>
<proteinExistence type="predicted"/>
<name>A0A1J1J4I3_9DIPT</name>